<reference evidence="2 3" key="2">
    <citation type="submission" date="2017-02" db="EMBL/GenBank/DDBJ databases">
        <title>Draft genome sequence of Streptomyces phaeoluteigriseus type strain DSM41896.</title>
        <authorList>
            <person name="Salih T.S."/>
            <person name="Algora Gallardo L."/>
            <person name="Melo Santos T."/>
            <person name="Filgueira Martinez S."/>
            <person name="Herron P.R."/>
        </authorList>
    </citation>
    <scope>NUCLEOTIDE SEQUENCE [LARGE SCALE GENOMIC DNA]</scope>
    <source>
        <strain evidence="2 3">DSM 41896</strain>
    </source>
</reference>
<dbReference type="AlphaFoldDB" id="A0A1V6MI05"/>
<name>A0A1V6MI05_9ACTN</name>
<sequence>MTALLTDNGQQILSIPGRTVHHASASYQGDAKSGAKDAFIIVVQAHMRCDLQPLHRGNAFAMDLRILVSRRLDLAGDRTRAINWMQAQLLGYFPAAGASLRMQHFEGVFRPADWVPDASRPASGWHGTVCLSG</sequence>
<dbReference type="Proteomes" id="UP000184286">
    <property type="component" value="Unassembled WGS sequence"/>
</dbReference>
<comment type="caution">
    <text evidence="2">The sequence shown here is derived from an EMBL/GenBank/DDBJ whole genome shotgun (WGS) entry which is preliminary data.</text>
</comment>
<protein>
    <recommendedName>
        <fullName evidence="1">Transposase IS110-like N-terminal domain-containing protein</fullName>
    </recommendedName>
</protein>
<feature type="domain" description="Transposase IS110-like N-terminal" evidence="1">
    <location>
        <begin position="2"/>
        <end position="94"/>
    </location>
</feature>
<evidence type="ECO:0000313" key="2">
    <source>
        <dbReference type="EMBL" id="OQD52015.1"/>
    </source>
</evidence>
<organism evidence="2 3">
    <name type="scientific">Streptomyces phaeoluteigriseus</name>
    <dbReference type="NCBI Taxonomy" id="114686"/>
    <lineage>
        <taxon>Bacteria</taxon>
        <taxon>Bacillati</taxon>
        <taxon>Actinomycetota</taxon>
        <taxon>Actinomycetes</taxon>
        <taxon>Kitasatosporales</taxon>
        <taxon>Streptomycetaceae</taxon>
        <taxon>Streptomyces</taxon>
        <taxon>Streptomyces aurantiacus group</taxon>
    </lineage>
</organism>
<dbReference type="Pfam" id="PF01548">
    <property type="entry name" value="DEDD_Tnp_IS110"/>
    <property type="match status" value="1"/>
</dbReference>
<evidence type="ECO:0000313" key="3">
    <source>
        <dbReference type="Proteomes" id="UP000184286"/>
    </source>
</evidence>
<gene>
    <name evidence="2" type="ORF">BM536_036890</name>
</gene>
<accession>A0A1V6MI05</accession>
<dbReference type="GO" id="GO:0006313">
    <property type="term" value="P:DNA transposition"/>
    <property type="evidence" value="ECO:0007669"/>
    <property type="project" value="InterPro"/>
</dbReference>
<dbReference type="GO" id="GO:0003677">
    <property type="term" value="F:DNA binding"/>
    <property type="evidence" value="ECO:0007669"/>
    <property type="project" value="InterPro"/>
</dbReference>
<dbReference type="GO" id="GO:0004803">
    <property type="term" value="F:transposase activity"/>
    <property type="evidence" value="ECO:0007669"/>
    <property type="project" value="InterPro"/>
</dbReference>
<dbReference type="EMBL" id="MPOH02000023">
    <property type="protein sequence ID" value="OQD52015.1"/>
    <property type="molecule type" value="Genomic_DNA"/>
</dbReference>
<evidence type="ECO:0000259" key="1">
    <source>
        <dbReference type="Pfam" id="PF01548"/>
    </source>
</evidence>
<dbReference type="InterPro" id="IPR002525">
    <property type="entry name" value="Transp_IS110-like_N"/>
</dbReference>
<dbReference type="OrthoDB" id="3188901at2"/>
<proteinExistence type="predicted"/>
<reference evidence="3" key="1">
    <citation type="submission" date="2016-11" db="EMBL/GenBank/DDBJ databases">
        <authorList>
            <person name="Schniete J.K."/>
            <person name="Salih T."/>
            <person name="Algora Gallardo L."/>
            <person name="Martinez Fernandez S."/>
            <person name="Herron P.R."/>
        </authorList>
    </citation>
    <scope>NUCLEOTIDE SEQUENCE [LARGE SCALE GENOMIC DNA]</scope>
    <source>
        <strain evidence="3">DSM 41896</strain>
    </source>
</reference>